<dbReference type="InterPro" id="IPR014710">
    <property type="entry name" value="RmlC-like_jellyroll"/>
</dbReference>
<dbReference type="InterPro" id="IPR018490">
    <property type="entry name" value="cNMP-bd_dom_sf"/>
</dbReference>
<sequence length="1289" mass="136590">MDGGGSVPLSAVPILLQILSTPNHYARDEVLTLLCDLVGSAYGAEGAALGATIRESGGLLTLSWLLVESDPSVQKQALYIIANLASDAVDPLSHLTKSMLLQCEAEYRLLPCLDSDDDEVLSYACAAVQNLCHDAIWSRVLLDQDVVGLLEELLDNKNEQVQHYAAGAIKNVVAAAATIKAQGGGAPGREVPISLVSEAALLKVEERARNASLKTIQERIASRKIQRQAIEEELKTKLQALVADSKMDQASKDAAKAEAERAHEAAKVEAAAAAEAAKEQAARGLAQAQETAREAAEARATAAATAAKRGKEARARASQLKKERQEVVDGQAKAATTLQAAKRGKADRSKVAQLKQERKEAALANLENALKNLGNEDDWQGSCDACRKAIEEAKRLKEQGIAIDTTEAERRLEEEEADDGLSETWNLDGKAAAKMFGMSGVNKMIKRQTAKLATKAKEQIERTRIAEEAARLEMEAEAEALEAAKEARAAIARAQAMFETAQSPEEKEKAERTMAEAEANVKAAEKAAVAARMKKMTAAAKATAAGVKMRRRATEASAKAAALQKASAYAAEAEAISSSAAAPAEILSSAVAPAAADVDLSTIPQHAKAPETIARLEKYLEASFLFRSLDDGIRRALVLSMVSSVIQPGERVIVQGSPGDFFYIVDEGALECFVAAEGAPAPGAKVTEYGPGSTFGELALMYDCPCKASVVACTKCVLYAIEREVFTKLVLQKYRQQRMRFEQLTAGIALFGTMNEFERAALADGFDEVVFTAGAAIINAGDHGQTFYVVLEGSAVAVQVDATGVEVVLERYGAGGHFGELALLHNEKRAATEDSAAAEALDLANKLKAAKVDLGLADNVEERRGLKRKVAELEEALTTAVAVQKVAAKLKGKAERAAVAAREAAEKAAREATLKAAKEEEKAVSERAEKEAREAAEKVASAAAAAKGGAARAPALRERKEREAAANADKERRLKFEAMQRAEEAEEESDDDLGLSDLWDVDGDNAQKMAKSAGVFGLVSKAKRGFKAKAKGAAKDKDKAAPPAAAPAAARAAPATAPFAAPTAALATSAAPALSAEAQAAAALSLLPSPKAALLPALLAVLRESSSSEEAQSDALYQLAELTNDAYDEEAIALCEYMRATGAVQLIASRLSSPVVSIHQYALMLVGNLASVAVDPDAEKTKVLLKTVGAFGLLLPHIFSEDYMTLLYALGSVQNLCTEIAYVEQLQQAGGLERLQAILQLNDPQLEPFARGCLTNVTQTKVVTTLQRRVEKRSGNAASTIQAAARRWR</sequence>
<dbReference type="PROSITE" id="PS50096">
    <property type="entry name" value="IQ"/>
    <property type="match status" value="1"/>
</dbReference>
<evidence type="ECO:0000256" key="2">
    <source>
        <dbReference type="SAM" id="MobiDB-lite"/>
    </source>
</evidence>
<feature type="compositionally biased region" description="Low complexity" evidence="2">
    <location>
        <begin position="938"/>
        <end position="954"/>
    </location>
</feature>
<dbReference type="GO" id="GO:0030552">
    <property type="term" value="F:cAMP binding"/>
    <property type="evidence" value="ECO:0007669"/>
    <property type="project" value="TreeGrafter"/>
</dbReference>
<feature type="domain" description="Cyclic nucleotide-binding" evidence="3">
    <location>
        <begin position="750"/>
        <end position="832"/>
    </location>
</feature>
<feature type="domain" description="Cyclic nucleotide-binding" evidence="3">
    <location>
        <begin position="625"/>
        <end position="747"/>
    </location>
</feature>
<reference evidence="5" key="1">
    <citation type="journal article" date="2015" name="PLoS Genet.">
        <title>Genome Sequence and Transcriptome Analyses of Chrysochromulina tobin: Metabolic Tools for Enhanced Algal Fitness in the Prominent Order Prymnesiales (Haptophyceae).</title>
        <authorList>
            <person name="Hovde B.T."/>
            <person name="Deodato C.R."/>
            <person name="Hunsperger H.M."/>
            <person name="Ryken S.A."/>
            <person name="Yost W."/>
            <person name="Jha R.K."/>
            <person name="Patterson J."/>
            <person name="Monnat R.J. Jr."/>
            <person name="Barlow S.B."/>
            <person name="Starkenburg S.R."/>
            <person name="Cattolico R.A."/>
        </authorList>
    </citation>
    <scope>NUCLEOTIDE SEQUENCE</scope>
    <source>
        <strain evidence="5">CCMP291</strain>
    </source>
</reference>
<dbReference type="Gene3D" id="2.60.120.10">
    <property type="entry name" value="Jelly Rolls"/>
    <property type="match status" value="2"/>
</dbReference>
<dbReference type="GO" id="GO:0016301">
    <property type="term" value="F:kinase activity"/>
    <property type="evidence" value="ECO:0007669"/>
    <property type="project" value="UniProtKB-KW"/>
</dbReference>
<keyword evidence="4" id="KW-0418">Kinase</keyword>
<gene>
    <name evidence="4" type="ORF">Ctob_009839</name>
</gene>
<feature type="region of interest" description="Disordered" evidence="2">
    <location>
        <begin position="920"/>
        <end position="972"/>
    </location>
</feature>
<feature type="coiled-coil region" evidence="1">
    <location>
        <begin position="455"/>
        <end position="534"/>
    </location>
</feature>
<protein>
    <submittedName>
        <fullName evidence="4">Camp-dependent protein kinase regulatory subunit</fullName>
    </submittedName>
</protein>
<feature type="coiled-coil region" evidence="1">
    <location>
        <begin position="349"/>
        <end position="376"/>
    </location>
</feature>
<keyword evidence="5" id="KW-1185">Reference proteome</keyword>
<dbReference type="InterPro" id="IPR000225">
    <property type="entry name" value="Armadillo"/>
</dbReference>
<dbReference type="InterPro" id="IPR011989">
    <property type="entry name" value="ARM-like"/>
</dbReference>
<name>A0A0M0K890_9EUKA</name>
<dbReference type="PROSITE" id="PS00888">
    <property type="entry name" value="CNMP_BINDING_1"/>
    <property type="match status" value="1"/>
</dbReference>
<feature type="compositionally biased region" description="Low complexity" evidence="2">
    <location>
        <begin position="298"/>
        <end position="307"/>
    </location>
</feature>
<dbReference type="Pfam" id="PF00027">
    <property type="entry name" value="cNMP_binding"/>
    <property type="match status" value="2"/>
</dbReference>
<feature type="compositionally biased region" description="Basic and acidic residues" evidence="2">
    <location>
        <begin position="309"/>
        <end position="327"/>
    </location>
</feature>
<keyword evidence="4" id="KW-0808">Transferase</keyword>
<evidence type="ECO:0000313" key="5">
    <source>
        <dbReference type="Proteomes" id="UP000037460"/>
    </source>
</evidence>
<comment type="caution">
    <text evidence="4">The sequence shown here is derived from an EMBL/GenBank/DDBJ whole genome shotgun (WGS) entry which is preliminary data.</text>
</comment>
<evidence type="ECO:0000313" key="4">
    <source>
        <dbReference type="EMBL" id="KOO34827.1"/>
    </source>
</evidence>
<dbReference type="SMART" id="SM00185">
    <property type="entry name" value="ARM"/>
    <property type="match status" value="5"/>
</dbReference>
<dbReference type="OrthoDB" id="417078at2759"/>
<dbReference type="PROSITE" id="PS50042">
    <property type="entry name" value="CNMP_BINDING_3"/>
    <property type="match status" value="2"/>
</dbReference>
<dbReference type="GO" id="GO:0004862">
    <property type="term" value="F:cAMP-dependent protein kinase inhibitor activity"/>
    <property type="evidence" value="ECO:0007669"/>
    <property type="project" value="TreeGrafter"/>
</dbReference>
<dbReference type="InterPro" id="IPR016024">
    <property type="entry name" value="ARM-type_fold"/>
</dbReference>
<keyword evidence="1" id="KW-0175">Coiled coil</keyword>
<dbReference type="Gene3D" id="1.25.10.10">
    <property type="entry name" value="Leucine-rich Repeat Variant"/>
    <property type="match status" value="2"/>
</dbReference>
<dbReference type="GO" id="GO:0005829">
    <property type="term" value="C:cytosol"/>
    <property type="evidence" value="ECO:0007669"/>
    <property type="project" value="TreeGrafter"/>
</dbReference>
<dbReference type="Proteomes" id="UP000037460">
    <property type="component" value="Unassembled WGS sequence"/>
</dbReference>
<evidence type="ECO:0000259" key="3">
    <source>
        <dbReference type="PROSITE" id="PS50042"/>
    </source>
</evidence>
<dbReference type="GO" id="GO:0005952">
    <property type="term" value="C:cAMP-dependent protein kinase complex"/>
    <property type="evidence" value="ECO:0007669"/>
    <property type="project" value="InterPro"/>
</dbReference>
<feature type="compositionally biased region" description="Basic and acidic residues" evidence="2">
    <location>
        <begin position="955"/>
        <end position="972"/>
    </location>
</feature>
<dbReference type="InterPro" id="IPR000595">
    <property type="entry name" value="cNMP-bd_dom"/>
</dbReference>
<dbReference type="InterPro" id="IPR050503">
    <property type="entry name" value="cAMP-dep_PK_reg_su-like"/>
</dbReference>
<organism evidence="4 5">
    <name type="scientific">Chrysochromulina tobinii</name>
    <dbReference type="NCBI Taxonomy" id="1460289"/>
    <lineage>
        <taxon>Eukaryota</taxon>
        <taxon>Haptista</taxon>
        <taxon>Haptophyta</taxon>
        <taxon>Prymnesiophyceae</taxon>
        <taxon>Prymnesiales</taxon>
        <taxon>Chrysochromulinaceae</taxon>
        <taxon>Chrysochromulina</taxon>
    </lineage>
</organism>
<accession>A0A0M0K890</accession>
<dbReference type="EMBL" id="JWZX01001077">
    <property type="protein sequence ID" value="KOO34827.1"/>
    <property type="molecule type" value="Genomic_DNA"/>
</dbReference>
<dbReference type="PANTHER" id="PTHR11635:SF152">
    <property type="entry name" value="CAMP-DEPENDENT PROTEIN KINASE TYPE I REGULATORY SUBUNIT-RELATED"/>
    <property type="match status" value="1"/>
</dbReference>
<dbReference type="GO" id="GO:0034236">
    <property type="term" value="F:protein kinase A catalytic subunit binding"/>
    <property type="evidence" value="ECO:0007669"/>
    <property type="project" value="TreeGrafter"/>
</dbReference>
<dbReference type="SUPFAM" id="SSF51206">
    <property type="entry name" value="cAMP-binding domain-like"/>
    <property type="match status" value="2"/>
</dbReference>
<evidence type="ECO:0000256" key="1">
    <source>
        <dbReference type="SAM" id="Coils"/>
    </source>
</evidence>
<dbReference type="InterPro" id="IPR018488">
    <property type="entry name" value="cNMP-bd_CS"/>
</dbReference>
<proteinExistence type="predicted"/>
<dbReference type="PRINTS" id="PR00103">
    <property type="entry name" value="CAMPKINASE"/>
</dbReference>
<dbReference type="PANTHER" id="PTHR11635">
    <property type="entry name" value="CAMP-DEPENDENT PROTEIN KINASE REGULATORY CHAIN"/>
    <property type="match status" value="1"/>
</dbReference>
<dbReference type="SUPFAM" id="SSF48371">
    <property type="entry name" value="ARM repeat"/>
    <property type="match status" value="2"/>
</dbReference>
<feature type="region of interest" description="Disordered" evidence="2">
    <location>
        <begin position="1030"/>
        <end position="1049"/>
    </location>
</feature>
<feature type="compositionally biased region" description="Basic and acidic residues" evidence="2">
    <location>
        <begin position="920"/>
        <end position="937"/>
    </location>
</feature>
<dbReference type="CDD" id="cd00038">
    <property type="entry name" value="CAP_ED"/>
    <property type="match status" value="2"/>
</dbReference>
<dbReference type="SMART" id="SM00100">
    <property type="entry name" value="cNMP"/>
    <property type="match status" value="2"/>
</dbReference>
<feature type="region of interest" description="Disordered" evidence="2">
    <location>
        <begin position="284"/>
        <end position="328"/>
    </location>
</feature>